<dbReference type="InterPro" id="IPR013320">
    <property type="entry name" value="ConA-like_dom_sf"/>
</dbReference>
<evidence type="ECO:0000256" key="23">
    <source>
        <dbReference type="SAM" id="SignalP"/>
    </source>
</evidence>
<comment type="similarity">
    <text evidence="3">In the N-terminal section; belongs to the leguminous lectin family.</text>
</comment>
<dbReference type="FunFam" id="2.60.120.200:FF:000086">
    <property type="entry name" value="L-type lectin-domain containing receptor kinase S.4"/>
    <property type="match status" value="1"/>
</dbReference>
<feature type="transmembrane region" description="Helical" evidence="22">
    <location>
        <begin position="291"/>
        <end position="315"/>
    </location>
</feature>
<feature type="signal peptide" evidence="23">
    <location>
        <begin position="1"/>
        <end position="24"/>
    </location>
</feature>
<proteinExistence type="inferred from homology"/>
<feature type="chain" id="PRO_5029705886" description="non-specific serine/threonine protein kinase" evidence="23">
    <location>
        <begin position="25"/>
        <end position="450"/>
    </location>
</feature>
<evidence type="ECO:0000256" key="3">
    <source>
        <dbReference type="ARBA" id="ARBA00008536"/>
    </source>
</evidence>
<dbReference type="PANTHER" id="PTHR27007">
    <property type="match status" value="1"/>
</dbReference>
<dbReference type="InterPro" id="IPR000719">
    <property type="entry name" value="Prot_kinase_dom"/>
</dbReference>
<dbReference type="GO" id="GO:0005886">
    <property type="term" value="C:plasma membrane"/>
    <property type="evidence" value="ECO:0007669"/>
    <property type="project" value="UniProtKB-SubCell"/>
</dbReference>
<dbReference type="SUPFAM" id="SSF56112">
    <property type="entry name" value="Protein kinase-like (PK-like)"/>
    <property type="match status" value="1"/>
</dbReference>
<dbReference type="SUPFAM" id="SSF49899">
    <property type="entry name" value="Concanavalin A-like lectins/glucanases"/>
    <property type="match status" value="1"/>
</dbReference>
<comment type="subcellular location">
    <subcellularLocation>
        <location evidence="1">Cell membrane</location>
    </subcellularLocation>
    <subcellularLocation>
        <location evidence="2">Membrane</location>
        <topology evidence="2">Single-pass type I membrane protein</topology>
    </subcellularLocation>
</comment>
<evidence type="ECO:0000256" key="5">
    <source>
        <dbReference type="ARBA" id="ARBA00012513"/>
    </source>
</evidence>
<keyword evidence="17" id="KW-0675">Receptor</keyword>
<dbReference type="InterPro" id="IPR011009">
    <property type="entry name" value="Kinase-like_dom_sf"/>
</dbReference>
<dbReference type="PROSITE" id="PS00107">
    <property type="entry name" value="PROTEIN_KINASE_ATP"/>
    <property type="match status" value="1"/>
</dbReference>
<dbReference type="Gene3D" id="2.60.120.200">
    <property type="match status" value="1"/>
</dbReference>
<keyword evidence="14 21" id="KW-0067">ATP-binding</keyword>
<evidence type="ECO:0000256" key="18">
    <source>
        <dbReference type="ARBA" id="ARBA00023180"/>
    </source>
</evidence>
<evidence type="ECO:0000256" key="1">
    <source>
        <dbReference type="ARBA" id="ARBA00004236"/>
    </source>
</evidence>
<keyword evidence="15 22" id="KW-1133">Transmembrane helix</keyword>
<dbReference type="Gene3D" id="3.30.200.20">
    <property type="entry name" value="Phosphorylase Kinase, domain 1"/>
    <property type="match status" value="1"/>
</dbReference>
<evidence type="ECO:0000313" key="26">
    <source>
        <dbReference type="Proteomes" id="UP000594263"/>
    </source>
</evidence>
<dbReference type="AlphaFoldDB" id="A0A7N0SVV2"/>
<dbReference type="InterPro" id="IPR001220">
    <property type="entry name" value="Legume_lectin_dom"/>
</dbReference>
<dbReference type="InterPro" id="IPR050528">
    <property type="entry name" value="L-type_Lectin-RKs"/>
</dbReference>
<comment type="similarity">
    <text evidence="4">In the C-terminal section; belongs to the protein kinase superfamily. Ser/Thr protein kinase family.</text>
</comment>
<dbReference type="FunFam" id="3.30.200.20:FF:000621">
    <property type="entry name" value="Putative L-type lectin-domain containing receptor kinase VII.2"/>
    <property type="match status" value="1"/>
</dbReference>
<comment type="catalytic activity">
    <reaction evidence="20">
        <text>L-seryl-[protein] + ATP = O-phospho-L-seryl-[protein] + ADP + H(+)</text>
        <dbReference type="Rhea" id="RHEA:17989"/>
        <dbReference type="Rhea" id="RHEA-COMP:9863"/>
        <dbReference type="Rhea" id="RHEA-COMP:11604"/>
        <dbReference type="ChEBI" id="CHEBI:15378"/>
        <dbReference type="ChEBI" id="CHEBI:29999"/>
        <dbReference type="ChEBI" id="CHEBI:30616"/>
        <dbReference type="ChEBI" id="CHEBI:83421"/>
        <dbReference type="ChEBI" id="CHEBI:456216"/>
        <dbReference type="EC" id="2.7.11.1"/>
    </reaction>
</comment>
<organism evidence="25 26">
    <name type="scientific">Kalanchoe fedtschenkoi</name>
    <name type="common">Lavender scallops</name>
    <name type="synonym">South American air plant</name>
    <dbReference type="NCBI Taxonomy" id="63787"/>
    <lineage>
        <taxon>Eukaryota</taxon>
        <taxon>Viridiplantae</taxon>
        <taxon>Streptophyta</taxon>
        <taxon>Embryophyta</taxon>
        <taxon>Tracheophyta</taxon>
        <taxon>Spermatophyta</taxon>
        <taxon>Magnoliopsida</taxon>
        <taxon>eudicotyledons</taxon>
        <taxon>Gunneridae</taxon>
        <taxon>Pentapetalae</taxon>
        <taxon>Saxifragales</taxon>
        <taxon>Crassulaceae</taxon>
        <taxon>Kalanchoe</taxon>
    </lineage>
</organism>
<evidence type="ECO:0000256" key="15">
    <source>
        <dbReference type="ARBA" id="ARBA00022989"/>
    </source>
</evidence>
<keyword evidence="9 22" id="KW-0812">Transmembrane</keyword>
<dbReference type="PROSITE" id="PS50011">
    <property type="entry name" value="PROTEIN_KINASE_DOM"/>
    <property type="match status" value="1"/>
</dbReference>
<keyword evidence="8" id="KW-0808">Transferase</keyword>
<dbReference type="OMA" id="WCKRENE"/>
<evidence type="ECO:0000256" key="12">
    <source>
        <dbReference type="ARBA" id="ARBA00022741"/>
    </source>
</evidence>
<evidence type="ECO:0000256" key="11">
    <source>
        <dbReference type="ARBA" id="ARBA00022734"/>
    </source>
</evidence>
<feature type="domain" description="Protein kinase" evidence="24">
    <location>
        <begin position="351"/>
        <end position="450"/>
    </location>
</feature>
<dbReference type="InterPro" id="IPR001245">
    <property type="entry name" value="Ser-Thr/Tyr_kinase_cat_dom"/>
</dbReference>
<dbReference type="EnsemblPlants" id="Kaladp0008s0362.1.v1.1">
    <property type="protein sequence ID" value="Kaladp0008s0362.1.v1.1.CDS.1"/>
    <property type="gene ID" value="Kaladp0008s0362.v1.1"/>
</dbReference>
<evidence type="ECO:0000259" key="24">
    <source>
        <dbReference type="PROSITE" id="PS50011"/>
    </source>
</evidence>
<dbReference type="CDD" id="cd06899">
    <property type="entry name" value="lectin_legume_LecRK_Arcelin_ConA"/>
    <property type="match status" value="1"/>
</dbReference>
<keyword evidence="13" id="KW-0418">Kinase</keyword>
<keyword evidence="11" id="KW-0430">Lectin</keyword>
<evidence type="ECO:0000256" key="16">
    <source>
        <dbReference type="ARBA" id="ARBA00023136"/>
    </source>
</evidence>
<keyword evidence="7" id="KW-0723">Serine/threonine-protein kinase</keyword>
<evidence type="ECO:0000256" key="6">
    <source>
        <dbReference type="ARBA" id="ARBA00022475"/>
    </source>
</evidence>
<evidence type="ECO:0000256" key="14">
    <source>
        <dbReference type="ARBA" id="ARBA00022840"/>
    </source>
</evidence>
<dbReference type="GO" id="GO:0051707">
    <property type="term" value="P:response to other organism"/>
    <property type="evidence" value="ECO:0007669"/>
    <property type="project" value="UniProtKB-ARBA"/>
</dbReference>
<dbReference type="Pfam" id="PF07714">
    <property type="entry name" value="PK_Tyr_Ser-Thr"/>
    <property type="match status" value="1"/>
</dbReference>
<dbReference type="GO" id="GO:0006952">
    <property type="term" value="P:defense response"/>
    <property type="evidence" value="ECO:0007669"/>
    <property type="project" value="UniProtKB-ARBA"/>
</dbReference>
<dbReference type="Proteomes" id="UP000594263">
    <property type="component" value="Unplaced"/>
</dbReference>
<sequence>MTTHPLAALLLLLLLLVMIWSASASEFVFNRFNHSDLLLYGYAQLDPPGILSLTNDTQFTSGRGLYPTKIPAKRPNSSYVLPFSASFIFAMAPYPHVIPGHGIVFLFLPFPGINGSNSAEHLGFLNRTNNGRSDNHMFGVEFDVFENQEFNDIDDNHVGVNVNSLTSNFSTPAGYWPGAGRDGFKELKLNDGTNYQVWVDYRDARLNVSMAPAGIKRPQRNLLSVDLNLSDVFLDEMYVGFTSATGTLAQSHKILAWSFSNSNFSLSDELITTGLPSFRLPAASILKSKGFIAGVTVGSFVLVFGLLALGVFCVIKKHRRDRLRADMEEWEFEYWPHRMTYQEIEAATKGFSAENVIGVGGNGKVYKGVLDGLQVAVKCISHDNGDDGMREFLAEISSLGRLKHRNLVGLRGWCKREKGSFMLVYDYMENGSLDRRVFECEHSFSPMVVN</sequence>
<keyword evidence="12 21" id="KW-0547">Nucleotide-binding</keyword>
<dbReference type="EC" id="2.7.11.1" evidence="5"/>
<comment type="catalytic activity">
    <reaction evidence="19">
        <text>L-threonyl-[protein] + ATP = O-phospho-L-threonyl-[protein] + ADP + H(+)</text>
        <dbReference type="Rhea" id="RHEA:46608"/>
        <dbReference type="Rhea" id="RHEA-COMP:11060"/>
        <dbReference type="Rhea" id="RHEA-COMP:11605"/>
        <dbReference type="ChEBI" id="CHEBI:15378"/>
        <dbReference type="ChEBI" id="CHEBI:30013"/>
        <dbReference type="ChEBI" id="CHEBI:30616"/>
        <dbReference type="ChEBI" id="CHEBI:61977"/>
        <dbReference type="ChEBI" id="CHEBI:456216"/>
        <dbReference type="EC" id="2.7.11.1"/>
    </reaction>
</comment>
<keyword evidence="10 23" id="KW-0732">Signal</keyword>
<keyword evidence="6" id="KW-1003">Cell membrane</keyword>
<feature type="binding site" evidence="21">
    <location>
        <position position="378"/>
    </location>
    <ligand>
        <name>ATP</name>
        <dbReference type="ChEBI" id="CHEBI:30616"/>
    </ligand>
</feature>
<dbReference type="InterPro" id="IPR017441">
    <property type="entry name" value="Protein_kinase_ATP_BS"/>
</dbReference>
<dbReference type="Gramene" id="Kaladp0008s0362.1.v1.1">
    <property type="protein sequence ID" value="Kaladp0008s0362.1.v1.1.CDS.1"/>
    <property type="gene ID" value="Kaladp0008s0362.v1.1"/>
</dbReference>
<dbReference type="GO" id="GO:0005524">
    <property type="term" value="F:ATP binding"/>
    <property type="evidence" value="ECO:0007669"/>
    <property type="project" value="UniProtKB-UniRule"/>
</dbReference>
<keyword evidence="16 22" id="KW-0472">Membrane</keyword>
<evidence type="ECO:0000256" key="2">
    <source>
        <dbReference type="ARBA" id="ARBA00004479"/>
    </source>
</evidence>
<evidence type="ECO:0000256" key="17">
    <source>
        <dbReference type="ARBA" id="ARBA00023170"/>
    </source>
</evidence>
<evidence type="ECO:0000256" key="13">
    <source>
        <dbReference type="ARBA" id="ARBA00022777"/>
    </source>
</evidence>
<protein>
    <recommendedName>
        <fullName evidence="5">non-specific serine/threonine protein kinase</fullName>
        <ecNumber evidence="5">2.7.11.1</ecNumber>
    </recommendedName>
</protein>
<evidence type="ECO:0000256" key="21">
    <source>
        <dbReference type="PROSITE-ProRule" id="PRU10141"/>
    </source>
</evidence>
<dbReference type="GO" id="GO:0004674">
    <property type="term" value="F:protein serine/threonine kinase activity"/>
    <property type="evidence" value="ECO:0007669"/>
    <property type="project" value="UniProtKB-KW"/>
</dbReference>
<name>A0A7N0SVV2_KALFE</name>
<keyword evidence="18" id="KW-0325">Glycoprotein</keyword>
<keyword evidence="26" id="KW-1185">Reference proteome</keyword>
<evidence type="ECO:0000256" key="4">
    <source>
        <dbReference type="ARBA" id="ARBA00010217"/>
    </source>
</evidence>
<evidence type="ECO:0000256" key="8">
    <source>
        <dbReference type="ARBA" id="ARBA00022679"/>
    </source>
</evidence>
<accession>A0A7N0SVV2</accession>
<evidence type="ECO:0000313" key="25">
    <source>
        <dbReference type="EnsemblPlants" id="Kaladp0008s0362.1.v1.1.CDS.1"/>
    </source>
</evidence>
<reference evidence="25" key="1">
    <citation type="submission" date="2021-01" db="UniProtKB">
        <authorList>
            <consortium name="EnsemblPlants"/>
        </authorList>
    </citation>
    <scope>IDENTIFICATION</scope>
</reference>
<evidence type="ECO:0000256" key="22">
    <source>
        <dbReference type="SAM" id="Phobius"/>
    </source>
</evidence>
<evidence type="ECO:0000256" key="7">
    <source>
        <dbReference type="ARBA" id="ARBA00022527"/>
    </source>
</evidence>
<evidence type="ECO:0000256" key="10">
    <source>
        <dbReference type="ARBA" id="ARBA00022729"/>
    </source>
</evidence>
<dbReference type="Pfam" id="PF00139">
    <property type="entry name" value="Lectin_legB"/>
    <property type="match status" value="1"/>
</dbReference>
<evidence type="ECO:0000256" key="19">
    <source>
        <dbReference type="ARBA" id="ARBA00047899"/>
    </source>
</evidence>
<evidence type="ECO:0000256" key="20">
    <source>
        <dbReference type="ARBA" id="ARBA00048679"/>
    </source>
</evidence>
<dbReference type="GO" id="GO:0030246">
    <property type="term" value="F:carbohydrate binding"/>
    <property type="evidence" value="ECO:0007669"/>
    <property type="project" value="UniProtKB-KW"/>
</dbReference>
<evidence type="ECO:0000256" key="9">
    <source>
        <dbReference type="ARBA" id="ARBA00022692"/>
    </source>
</evidence>